<dbReference type="Proteomes" id="UP001595812">
    <property type="component" value="Unassembled WGS sequence"/>
</dbReference>
<keyword evidence="2" id="KW-1185">Reference proteome</keyword>
<accession>A0ABV8AJ25</accession>
<dbReference type="RefSeq" id="WP_386100451.1">
    <property type="nucleotide sequence ID" value="NZ_JBHSAT010000005.1"/>
</dbReference>
<evidence type="ECO:0000313" key="1">
    <source>
        <dbReference type="EMBL" id="MFC3877645.1"/>
    </source>
</evidence>
<gene>
    <name evidence="1" type="ORF">ACFOSX_10405</name>
</gene>
<organism evidence="1 2">
    <name type="scientific">Winogradskyella maritima</name>
    <dbReference type="NCBI Taxonomy" id="1517766"/>
    <lineage>
        <taxon>Bacteria</taxon>
        <taxon>Pseudomonadati</taxon>
        <taxon>Bacteroidota</taxon>
        <taxon>Flavobacteriia</taxon>
        <taxon>Flavobacteriales</taxon>
        <taxon>Flavobacteriaceae</taxon>
        <taxon>Winogradskyella</taxon>
    </lineage>
</organism>
<name>A0ABV8AJ25_9FLAO</name>
<comment type="caution">
    <text evidence="1">The sequence shown here is derived from an EMBL/GenBank/DDBJ whole genome shotgun (WGS) entry which is preliminary data.</text>
</comment>
<evidence type="ECO:0000313" key="2">
    <source>
        <dbReference type="Proteomes" id="UP001595812"/>
    </source>
</evidence>
<proteinExistence type="predicted"/>
<dbReference type="EMBL" id="JBHSAT010000005">
    <property type="protein sequence ID" value="MFC3877645.1"/>
    <property type="molecule type" value="Genomic_DNA"/>
</dbReference>
<protein>
    <submittedName>
        <fullName evidence="1">Uncharacterized protein</fullName>
    </submittedName>
</protein>
<reference evidence="2" key="1">
    <citation type="journal article" date="2019" name="Int. J. Syst. Evol. Microbiol.">
        <title>The Global Catalogue of Microorganisms (GCM) 10K type strain sequencing project: providing services to taxonomists for standard genome sequencing and annotation.</title>
        <authorList>
            <consortium name="The Broad Institute Genomics Platform"/>
            <consortium name="The Broad Institute Genome Sequencing Center for Infectious Disease"/>
            <person name="Wu L."/>
            <person name="Ma J."/>
        </authorList>
    </citation>
    <scope>NUCLEOTIDE SEQUENCE [LARGE SCALE GENOMIC DNA]</scope>
    <source>
        <strain evidence="2">CECT 8979</strain>
    </source>
</reference>
<sequence>MKQLITMTIALLMGVNLIAQNRVSLSDFESLNNTSWKGKLIYKDYQSGKQESIDATMQIELKNGKIVMNVQYTYEPSKNNKSSVKLRNDGTYFGNEKIEHFSNTNGTKTLVTSYVGKDNGKKANMRMTRTLTDSTYSVVKEVTYFGEEKSFVRNRYDYKKT</sequence>